<evidence type="ECO:0000259" key="2">
    <source>
        <dbReference type="Pfam" id="PF02777"/>
    </source>
</evidence>
<dbReference type="PANTHER" id="PTHR43595:SF1">
    <property type="entry name" value="SMALL RIBOSOMAL SUBUNIT PROTEIN MS43"/>
    <property type="match status" value="1"/>
</dbReference>
<dbReference type="Proteomes" id="UP000000267">
    <property type="component" value="Unassembled WGS sequence"/>
</dbReference>
<dbReference type="GO" id="GO:0046872">
    <property type="term" value="F:metal ion binding"/>
    <property type="evidence" value="ECO:0007669"/>
    <property type="project" value="InterPro"/>
</dbReference>
<proteinExistence type="predicted"/>
<dbReference type="OrthoDB" id="275227at2759"/>
<dbReference type="GO" id="GO:0005763">
    <property type="term" value="C:mitochondrial small ribosomal subunit"/>
    <property type="evidence" value="ECO:0007669"/>
    <property type="project" value="EnsemblFungi"/>
</dbReference>
<evidence type="ECO:0000313" key="3">
    <source>
        <dbReference type="EMBL" id="EDO16347.1"/>
    </source>
</evidence>
<dbReference type="Gene3D" id="3.55.40.20">
    <property type="entry name" value="Iron/manganese superoxide dismutase, C-terminal domain"/>
    <property type="match status" value="1"/>
</dbReference>
<dbReference type="PhylomeDB" id="A7TN41"/>
<dbReference type="HOGENOM" id="CLU_057349_0_0_1"/>
<organism evidence="4">
    <name type="scientific">Vanderwaltozyma polyspora (strain ATCC 22028 / DSM 70294 / BCRC 21397 / CBS 2163 / NBRC 10782 / NRRL Y-8283 / UCD 57-17)</name>
    <name type="common">Kluyveromyces polysporus</name>
    <dbReference type="NCBI Taxonomy" id="436907"/>
    <lineage>
        <taxon>Eukaryota</taxon>
        <taxon>Fungi</taxon>
        <taxon>Dikarya</taxon>
        <taxon>Ascomycota</taxon>
        <taxon>Saccharomycotina</taxon>
        <taxon>Saccharomycetes</taxon>
        <taxon>Saccharomycetales</taxon>
        <taxon>Saccharomycetaceae</taxon>
        <taxon>Vanderwaltozyma</taxon>
    </lineage>
</organism>
<dbReference type="PANTHER" id="PTHR43595">
    <property type="entry name" value="37S RIBOSOMAL PROTEIN S26, MITOCHONDRIAL"/>
    <property type="match status" value="1"/>
</dbReference>
<dbReference type="OMA" id="VFGKQQY"/>
<evidence type="ECO:0000313" key="4">
    <source>
        <dbReference type="Proteomes" id="UP000000267"/>
    </source>
</evidence>
<dbReference type="Pfam" id="PF02777">
    <property type="entry name" value="Sod_Fe_C"/>
    <property type="match status" value="1"/>
</dbReference>
<evidence type="ECO:0000256" key="1">
    <source>
        <dbReference type="ARBA" id="ARBA00037226"/>
    </source>
</evidence>
<dbReference type="RefSeq" id="XP_001644205.1">
    <property type="nucleotide sequence ID" value="XM_001644155.1"/>
</dbReference>
<dbReference type="GO" id="GO:0003735">
    <property type="term" value="F:structural constituent of ribosome"/>
    <property type="evidence" value="ECO:0007669"/>
    <property type="project" value="EnsemblFungi"/>
</dbReference>
<sequence length="332" mass="37566">MGLVSRSLNRHTVRLCNINQKYALQSPFRRSYLVPSFDHLQKEKGLNGLYSEKGLSNAWFDRVELYTEKLNELVSSSSETRSIESMINESSKSYAKRDLVNCASMLYSLKFVNSSLRGSDKPLTPEKVKSLHKSPVDISLKYSNEPLETGNQRLQGALQSSFGSLVEFRTLLLSSNLAISGEGFTWLVARLDRSPMGTNTTPDQNQDQFFDQLFVVNTYNAGTPFNSNKSGHMVDLKKQLEKQLEEDNSTSVEVPEKKNSTENLEDIIEASSYQNDVTYVPLLAIDASPKCWLHDYGALGKQQYLDNVWESIEWSTVESRLPNMVKTFKISN</sequence>
<keyword evidence="4" id="KW-1185">Reference proteome</keyword>
<dbReference type="STRING" id="436907.A7TN41"/>
<dbReference type="InParanoid" id="A7TN41"/>
<dbReference type="InterPro" id="IPR019832">
    <property type="entry name" value="Mn/Fe_SOD_C"/>
</dbReference>
<dbReference type="eggNOG" id="KOG0876">
    <property type="taxonomic scope" value="Eukaryota"/>
</dbReference>
<accession>A7TN41</accession>
<dbReference type="FunCoup" id="A7TN41">
    <property type="interactions" value="262"/>
</dbReference>
<dbReference type="AlphaFoldDB" id="A7TN41"/>
<protein>
    <recommendedName>
        <fullName evidence="2">Manganese/iron superoxide dismutase C-terminal domain-containing protein</fullName>
    </recommendedName>
</protein>
<gene>
    <name evidence="3" type="ORF">Kpol_1059p37</name>
</gene>
<dbReference type="KEGG" id="vpo:Kpol_1059p37"/>
<dbReference type="SUPFAM" id="SSF54719">
    <property type="entry name" value="Fe,Mn superoxide dismutase (SOD), C-terminal domain"/>
    <property type="match status" value="1"/>
</dbReference>
<dbReference type="EMBL" id="DS480427">
    <property type="protein sequence ID" value="EDO16347.1"/>
    <property type="molecule type" value="Genomic_DNA"/>
</dbReference>
<dbReference type="InterPro" id="IPR036314">
    <property type="entry name" value="SOD_C_sf"/>
</dbReference>
<reference evidence="3 4" key="1">
    <citation type="journal article" date="2007" name="Proc. Natl. Acad. Sci. U.S.A.">
        <title>Independent sorting-out of thousands of duplicated gene pairs in two yeast species descended from a whole-genome duplication.</title>
        <authorList>
            <person name="Scannell D.R."/>
            <person name="Frank A.C."/>
            <person name="Conant G.C."/>
            <person name="Byrne K.P."/>
            <person name="Woolfit M."/>
            <person name="Wolfe K.H."/>
        </authorList>
    </citation>
    <scope>NUCLEOTIDE SEQUENCE [LARGE SCALE GENOMIC DNA]</scope>
    <source>
        <strain evidence="4">ATCC 22028 / DSM 70294 / BCRC 21397 / CBS 2163 / NBRC 10782 / NRRL Y-8283 / UCD 57-17</strain>
    </source>
</reference>
<feature type="domain" description="Manganese/iron superoxide dismutase C-terminal" evidence="2">
    <location>
        <begin position="259"/>
        <end position="320"/>
    </location>
</feature>
<name>A7TN41_VANPO</name>
<dbReference type="GeneID" id="5544475"/>
<comment type="function">
    <text evidence="1">Component of the mitochondrial ribosome (mitoribosome), a dedicated translation machinery responsible for the synthesis of mitochondrial genome-encoded proteins, including at least some of the essential transmembrane subunits of the mitochondrial respiratory chain. The mitoribosomes are attached to the mitochondrial inner membrane and translation products are cotranslationally integrated into the membrane.</text>
</comment>
<dbReference type="GO" id="GO:0004784">
    <property type="term" value="F:superoxide dismutase activity"/>
    <property type="evidence" value="ECO:0007669"/>
    <property type="project" value="InterPro"/>
</dbReference>